<reference evidence="6" key="2">
    <citation type="submission" date="2017-05" db="UniProtKB">
        <authorList>
            <consortium name="EnsemblMetazoa"/>
        </authorList>
    </citation>
    <scope>IDENTIFICATION</scope>
</reference>
<feature type="region of interest" description="Disordered" evidence="4">
    <location>
        <begin position="99"/>
        <end position="131"/>
    </location>
</feature>
<organism evidence="6">
    <name type="scientific">Amphimedon queenslandica</name>
    <name type="common">Sponge</name>
    <dbReference type="NCBI Taxonomy" id="400682"/>
    <lineage>
        <taxon>Eukaryota</taxon>
        <taxon>Metazoa</taxon>
        <taxon>Porifera</taxon>
        <taxon>Demospongiae</taxon>
        <taxon>Heteroscleromorpha</taxon>
        <taxon>Haplosclerida</taxon>
        <taxon>Niphatidae</taxon>
        <taxon>Amphimedon</taxon>
    </lineage>
</organism>
<dbReference type="KEGG" id="aqu:100635854"/>
<dbReference type="SUPFAM" id="SSF56112">
    <property type="entry name" value="Protein kinase-like (PK-like)"/>
    <property type="match status" value="1"/>
</dbReference>
<evidence type="ECO:0000313" key="6">
    <source>
        <dbReference type="EnsemblMetazoa" id="Aqu2.1.37757_001"/>
    </source>
</evidence>
<dbReference type="InterPro" id="IPR000014">
    <property type="entry name" value="PAS"/>
</dbReference>
<proteinExistence type="predicted"/>
<keyword evidence="2 3" id="KW-0067">ATP-binding</keyword>
<dbReference type="PROSITE" id="PS00107">
    <property type="entry name" value="PROTEIN_KINASE_ATP"/>
    <property type="match status" value="1"/>
</dbReference>
<dbReference type="GO" id="GO:0045719">
    <property type="term" value="P:negative regulation of glycogen biosynthetic process"/>
    <property type="evidence" value="ECO:0007669"/>
    <property type="project" value="TreeGrafter"/>
</dbReference>
<dbReference type="Gene3D" id="3.30.450.20">
    <property type="entry name" value="PAS domain"/>
    <property type="match status" value="1"/>
</dbReference>
<dbReference type="EnsemblMetazoa" id="Aqu2.1.37757_001">
    <property type="protein sequence ID" value="Aqu2.1.37757_001"/>
    <property type="gene ID" value="Aqu2.1.37757"/>
</dbReference>
<dbReference type="InterPro" id="IPR011009">
    <property type="entry name" value="Kinase-like_dom_sf"/>
</dbReference>
<feature type="binding site" evidence="3">
    <location>
        <position position="909"/>
    </location>
    <ligand>
        <name>ATP</name>
        <dbReference type="ChEBI" id="CHEBI:30616"/>
    </ligand>
</feature>
<dbReference type="InterPro" id="IPR008271">
    <property type="entry name" value="Ser/Thr_kinase_AS"/>
</dbReference>
<dbReference type="PANTHER" id="PTHR24346">
    <property type="entry name" value="MAP/MICROTUBULE AFFINITY-REGULATING KINASE"/>
    <property type="match status" value="1"/>
</dbReference>
<dbReference type="InParanoid" id="A0A1X7VE27"/>
<dbReference type="GO" id="GO:0005524">
    <property type="term" value="F:ATP binding"/>
    <property type="evidence" value="ECO:0007669"/>
    <property type="project" value="UniProtKB-UniRule"/>
</dbReference>
<dbReference type="Pfam" id="PF00069">
    <property type="entry name" value="Pkinase"/>
    <property type="match status" value="1"/>
</dbReference>
<dbReference type="GO" id="GO:0004674">
    <property type="term" value="F:protein serine/threonine kinase activity"/>
    <property type="evidence" value="ECO:0007669"/>
    <property type="project" value="TreeGrafter"/>
</dbReference>
<evidence type="ECO:0000256" key="2">
    <source>
        <dbReference type="ARBA" id="ARBA00022840"/>
    </source>
</evidence>
<evidence type="ECO:0000256" key="1">
    <source>
        <dbReference type="ARBA" id="ARBA00022741"/>
    </source>
</evidence>
<dbReference type="PROSITE" id="PS50011">
    <property type="entry name" value="PROTEIN_KINASE_DOM"/>
    <property type="match status" value="1"/>
</dbReference>
<evidence type="ECO:0000259" key="5">
    <source>
        <dbReference type="PROSITE" id="PS50011"/>
    </source>
</evidence>
<dbReference type="eggNOG" id="KOG1152">
    <property type="taxonomic scope" value="Eukaryota"/>
</dbReference>
<reference evidence="7" key="1">
    <citation type="journal article" date="2010" name="Nature">
        <title>The Amphimedon queenslandica genome and the evolution of animal complexity.</title>
        <authorList>
            <person name="Srivastava M."/>
            <person name="Simakov O."/>
            <person name="Chapman J."/>
            <person name="Fahey B."/>
            <person name="Gauthier M.E."/>
            <person name="Mitros T."/>
            <person name="Richards G.S."/>
            <person name="Conaco C."/>
            <person name="Dacre M."/>
            <person name="Hellsten U."/>
            <person name="Larroux C."/>
            <person name="Putnam N.H."/>
            <person name="Stanke M."/>
            <person name="Adamska M."/>
            <person name="Darling A."/>
            <person name="Degnan S.M."/>
            <person name="Oakley T.H."/>
            <person name="Plachetzki D.C."/>
            <person name="Zhai Y."/>
            <person name="Adamski M."/>
            <person name="Calcino A."/>
            <person name="Cummins S.F."/>
            <person name="Goodstein D.M."/>
            <person name="Harris C."/>
            <person name="Jackson D.J."/>
            <person name="Leys S.P."/>
            <person name="Shu S."/>
            <person name="Woodcroft B.J."/>
            <person name="Vervoort M."/>
            <person name="Kosik K.S."/>
            <person name="Manning G."/>
            <person name="Degnan B.M."/>
            <person name="Rokhsar D.S."/>
        </authorList>
    </citation>
    <scope>NUCLEOTIDE SEQUENCE [LARGE SCALE GENOMIC DNA]</scope>
</reference>
<dbReference type="AlphaFoldDB" id="A0A1X7VE27"/>
<accession>A0A1X7VE27</accession>
<feature type="region of interest" description="Disordered" evidence="4">
    <location>
        <begin position="568"/>
        <end position="589"/>
    </location>
</feature>
<keyword evidence="7" id="KW-1185">Reference proteome</keyword>
<feature type="region of interest" description="Disordered" evidence="4">
    <location>
        <begin position="1"/>
        <end position="80"/>
    </location>
</feature>
<feature type="domain" description="Protein kinase" evidence="5">
    <location>
        <begin position="876"/>
        <end position="1128"/>
    </location>
</feature>
<dbReference type="EnsemblMetazoa" id="XM_019993996.1">
    <property type="protein sequence ID" value="XP_019849555.1"/>
    <property type="gene ID" value="LOC100635854"/>
</dbReference>
<dbReference type="OrthoDB" id="10252171at2759"/>
<dbReference type="InterPro" id="IPR017441">
    <property type="entry name" value="Protein_kinase_ATP_BS"/>
</dbReference>
<dbReference type="PROSITE" id="PS00108">
    <property type="entry name" value="PROTEIN_KINASE_ST"/>
    <property type="match status" value="1"/>
</dbReference>
<keyword evidence="1 3" id="KW-0547">Nucleotide-binding</keyword>
<name>A0A1X7VE27_AMPQE</name>
<feature type="compositionally biased region" description="Polar residues" evidence="4">
    <location>
        <begin position="47"/>
        <end position="66"/>
    </location>
</feature>
<dbReference type="GO" id="GO:0005829">
    <property type="term" value="C:cytosol"/>
    <property type="evidence" value="ECO:0007669"/>
    <property type="project" value="TreeGrafter"/>
</dbReference>
<dbReference type="Gene3D" id="1.10.510.10">
    <property type="entry name" value="Transferase(Phosphotransferase) domain 1"/>
    <property type="match status" value="1"/>
</dbReference>
<sequence>MAAICPETSPLTSQARLGSSLPAPKQLPIYKQQEYSSEKKSHPPNLSLVSTNEIGPSESPSLTSWYAQREPPLSPLDQIRPLTKFQPSLRPFSEPWMLEEDEEQEGERDDQVSSLDFKSRPRLTPDPSDFQRFKGDSLLSFSYSHSSSLLPDLTNAASGSSFISAFSLSASLNASYLTSPNKDKDNSFLYPTAVRNPNKALLTINATTSHILVANKVAGQLFQYPQSKLVGMKIEELFDEPYQSKQRALVEQNIKLSGETVLISGKVMDAVSSSGFNFPVSVWMKKVSSGDSPRVIVVIEPVERCSAHFTINSEGSLVSCDPSFATLFGHDDVRDIINKPLSSLIPLVVLPPKEKEDQRKVQGFQCQSLTGRTKDDTPFPLTVQFTKYPQSPLTVRHVHVKSEDSKWVEVVGREGGGMASPSPSQLMEGNVTVYASLSGMISFFPTGAIHGCNHHFMLMLLGYTQEELVGKDISTLIPDFYSQFGVNHPQDISSDPLLSDEDDDDSNIVFPSVSEKTVSLDCNFDPTHLPSISEDVFLEEDEGTKEAGVVIQFLPGAVSIGEQIYNYSSSSSEEGEIRERKEEREGEKENEKVVVISNETCSVTDAHVQVSSEQGSSEISQTLDLKPEEEDSDACIVSLKLESLLIGRPEPGTGLEISSLGSDTRTTEPDTHIAQSCTHDSQFDSRTSQFETHTTQSDAHASQSDTLTDTCTCSTQSQTATVANSGSHNITDSGSNSETMPQITIQHGTPKKSVEVGVFDRSLQQPSAISTPLYCGSRPVSRLSSTASVFEGVFTGSAKHKDGSLIPIVFQLKQIMLGEDDILHCIWLSHDHESQCVRATDFSRTTPDPTGRFSPDFASEQQEDHAARSGEYDANYETLRSLGRGAFGFVKLASKRDNGTLVVVKFICKATVIPEHWVKHEVMGLVPLEICVLAELSHPNVVQLLEAYENVHYFQLVMEKHGDGIDLFTFIEGGPTLDEPLISYMFRQVVAALSYLHELKILHRDVKDENIILDHQFHLKLIDFGSAAYMREGHLFNTFCGTLEYCSPEVLLGNSYAGPELEMWSLGVTLYTLVFGENPFFDVEEIIAGHLKPPCLVSPGLMKTQLRLLHPDPKSRATLPDLQADSWVNQPVDINNYSFSSVVKGGVKAEQQSDDQLSKLSDNFRRQNLFPRSFT</sequence>
<feature type="compositionally biased region" description="Acidic residues" evidence="4">
    <location>
        <begin position="99"/>
        <end position="108"/>
    </location>
</feature>
<dbReference type="Pfam" id="PF13426">
    <property type="entry name" value="PAS_9"/>
    <property type="match status" value="3"/>
</dbReference>
<dbReference type="PANTHER" id="PTHR24346:SF51">
    <property type="entry name" value="PAS DOMAIN-CONTAINING SERINE_THREONINE-PROTEIN KINASE"/>
    <property type="match status" value="1"/>
</dbReference>
<dbReference type="STRING" id="400682.A0A1X7VE27"/>
<gene>
    <name evidence="6" type="primary">100635854</name>
</gene>
<feature type="region of interest" description="Disordered" evidence="4">
    <location>
        <begin position="677"/>
        <end position="710"/>
    </location>
</feature>
<feature type="compositionally biased region" description="Polar residues" evidence="4">
    <location>
        <begin position="677"/>
        <end position="701"/>
    </location>
</feature>
<evidence type="ECO:0000256" key="4">
    <source>
        <dbReference type="SAM" id="MobiDB-lite"/>
    </source>
</evidence>
<dbReference type="SMART" id="SM00220">
    <property type="entry name" value="S_TKc"/>
    <property type="match status" value="1"/>
</dbReference>
<dbReference type="Proteomes" id="UP000007879">
    <property type="component" value="Unassembled WGS sequence"/>
</dbReference>
<dbReference type="GO" id="GO:0035556">
    <property type="term" value="P:intracellular signal transduction"/>
    <property type="evidence" value="ECO:0007669"/>
    <property type="project" value="TreeGrafter"/>
</dbReference>
<dbReference type="FunFam" id="3.30.450.20:FF:000059">
    <property type="entry name" value="PAS domain containing serine/threonine kinase"/>
    <property type="match status" value="1"/>
</dbReference>
<dbReference type="GO" id="GO:0005634">
    <property type="term" value="C:nucleus"/>
    <property type="evidence" value="ECO:0007669"/>
    <property type="project" value="TreeGrafter"/>
</dbReference>
<dbReference type="Gene3D" id="3.30.200.20">
    <property type="entry name" value="Phosphorylase Kinase, domain 1"/>
    <property type="match status" value="1"/>
</dbReference>
<evidence type="ECO:0000313" key="7">
    <source>
        <dbReference type="Proteomes" id="UP000007879"/>
    </source>
</evidence>
<dbReference type="InterPro" id="IPR000719">
    <property type="entry name" value="Prot_kinase_dom"/>
</dbReference>
<dbReference type="FunFam" id="1.10.510.10:FF:000351">
    <property type="entry name" value="PAS domain-containing serine/threonine-protein kinase"/>
    <property type="match status" value="1"/>
</dbReference>
<feature type="compositionally biased region" description="Basic and acidic residues" evidence="4">
    <location>
        <begin position="575"/>
        <end position="589"/>
    </location>
</feature>
<feature type="region of interest" description="Disordered" evidence="4">
    <location>
        <begin position="722"/>
        <end position="742"/>
    </location>
</feature>
<dbReference type="SMART" id="SM00091">
    <property type="entry name" value="PAS"/>
    <property type="match status" value="2"/>
</dbReference>
<protein>
    <recommendedName>
        <fullName evidence="5">Protein kinase domain-containing protein</fullName>
    </recommendedName>
</protein>
<evidence type="ECO:0000256" key="3">
    <source>
        <dbReference type="PROSITE-ProRule" id="PRU10141"/>
    </source>
</evidence>